<dbReference type="Proteomes" id="UP000587760">
    <property type="component" value="Unassembled WGS sequence"/>
</dbReference>
<keyword evidence="4" id="KW-1185">Reference proteome</keyword>
<dbReference type="Gene3D" id="1.25.40.10">
    <property type="entry name" value="Tetratricopeptide repeat domain"/>
    <property type="match status" value="1"/>
</dbReference>
<dbReference type="Pfam" id="PF05036">
    <property type="entry name" value="SPOR"/>
    <property type="match status" value="1"/>
</dbReference>
<protein>
    <submittedName>
        <fullName evidence="3">Tetratricopeptide (TPR) repeat protein</fullName>
    </submittedName>
</protein>
<dbReference type="InterPro" id="IPR007730">
    <property type="entry name" value="SPOR-like_dom"/>
</dbReference>
<gene>
    <name evidence="3" type="ORF">HNR50_000193</name>
</gene>
<evidence type="ECO:0000259" key="2">
    <source>
        <dbReference type="Pfam" id="PF05036"/>
    </source>
</evidence>
<feature type="chain" id="PRO_5032377630" evidence="1">
    <location>
        <begin position="24"/>
        <end position="332"/>
    </location>
</feature>
<keyword evidence="1" id="KW-0732">Signal</keyword>
<name>A0A841R682_9SPIO</name>
<dbReference type="SUPFAM" id="SSF110997">
    <property type="entry name" value="Sporulation related repeat"/>
    <property type="match status" value="1"/>
</dbReference>
<evidence type="ECO:0000256" key="1">
    <source>
        <dbReference type="SAM" id="SignalP"/>
    </source>
</evidence>
<proteinExistence type="predicted"/>
<dbReference type="RefSeq" id="WP_184742518.1">
    <property type="nucleotide sequence ID" value="NZ_JACHGJ010000001.1"/>
</dbReference>
<dbReference type="Gene3D" id="3.30.70.1070">
    <property type="entry name" value="Sporulation related repeat"/>
    <property type="match status" value="1"/>
</dbReference>
<accession>A0A841R682</accession>
<dbReference type="GO" id="GO:0042834">
    <property type="term" value="F:peptidoglycan binding"/>
    <property type="evidence" value="ECO:0007669"/>
    <property type="project" value="InterPro"/>
</dbReference>
<feature type="signal peptide" evidence="1">
    <location>
        <begin position="1"/>
        <end position="23"/>
    </location>
</feature>
<dbReference type="InterPro" id="IPR036680">
    <property type="entry name" value="SPOR-like_sf"/>
</dbReference>
<feature type="domain" description="SPOR" evidence="2">
    <location>
        <begin position="267"/>
        <end position="328"/>
    </location>
</feature>
<reference evidence="3 4" key="1">
    <citation type="submission" date="2020-08" db="EMBL/GenBank/DDBJ databases">
        <title>Genomic Encyclopedia of Type Strains, Phase IV (KMG-IV): sequencing the most valuable type-strain genomes for metagenomic binning, comparative biology and taxonomic classification.</title>
        <authorList>
            <person name="Goeker M."/>
        </authorList>
    </citation>
    <scope>NUCLEOTIDE SEQUENCE [LARGE SCALE GENOMIC DNA]</scope>
    <source>
        <strain evidence="3 4">DSM 2461</strain>
    </source>
</reference>
<dbReference type="SUPFAM" id="SSF48452">
    <property type="entry name" value="TPR-like"/>
    <property type="match status" value="1"/>
</dbReference>
<sequence length="332" mass="37922">MIKQRLRKLLLFLLFLSAHPLFSDPLYDASILEKEGKTEEAFRIYSRWLKDNTEDSRFSDILFKSAALAGDADGAISLYLGFASILSGSVLHDLYEQVGMLYELTFRYSYAADYYRMAAGSVSPSDSEMLLRAMKLLYQTGEIPTDRDIDALLMKDLSPDIYVDALLFKAELLVYRDEWEKAEEILIQSRYSNLYPAIQLALWDIYRRTNNNQEARRVVDFMIETYPDSVELAIMKGRIKKMTRLSDFFLSLEDVTTENPEPATEPDVYIQTGAFSREDNARELALSLETSGFDVITSRDGTVYKVYVTGDSPDLLQKLKTKGFDGFITDSP</sequence>
<comment type="caution">
    <text evidence="3">The sequence shown here is derived from an EMBL/GenBank/DDBJ whole genome shotgun (WGS) entry which is preliminary data.</text>
</comment>
<evidence type="ECO:0000313" key="3">
    <source>
        <dbReference type="EMBL" id="MBB6478560.1"/>
    </source>
</evidence>
<dbReference type="InterPro" id="IPR011990">
    <property type="entry name" value="TPR-like_helical_dom_sf"/>
</dbReference>
<organism evidence="3 4">
    <name type="scientific">Spirochaeta isovalerica</name>
    <dbReference type="NCBI Taxonomy" id="150"/>
    <lineage>
        <taxon>Bacteria</taxon>
        <taxon>Pseudomonadati</taxon>
        <taxon>Spirochaetota</taxon>
        <taxon>Spirochaetia</taxon>
        <taxon>Spirochaetales</taxon>
        <taxon>Spirochaetaceae</taxon>
        <taxon>Spirochaeta</taxon>
    </lineage>
</organism>
<evidence type="ECO:0000313" key="4">
    <source>
        <dbReference type="Proteomes" id="UP000587760"/>
    </source>
</evidence>
<dbReference type="EMBL" id="JACHGJ010000001">
    <property type="protein sequence ID" value="MBB6478560.1"/>
    <property type="molecule type" value="Genomic_DNA"/>
</dbReference>
<dbReference type="AlphaFoldDB" id="A0A841R682"/>